<dbReference type="PATRIC" id="fig|1214242.5.peg.7278"/>
<keyword evidence="3" id="KW-0614">Plasmid</keyword>
<keyword evidence="4" id="KW-1185">Reference proteome</keyword>
<accession>S5W1G0</accession>
<keyword evidence="2" id="KW-0812">Transmembrane</keyword>
<dbReference type="EMBL" id="CP006260">
    <property type="protein sequence ID" value="AGS73900.1"/>
    <property type="molecule type" value="Genomic_DNA"/>
</dbReference>
<evidence type="ECO:0000256" key="2">
    <source>
        <dbReference type="SAM" id="Phobius"/>
    </source>
</evidence>
<geneLocation type="plasmid" evidence="3 4">
    <name>pSCO1</name>
</geneLocation>
<evidence type="ECO:0000256" key="1">
    <source>
        <dbReference type="SAM" id="MobiDB-lite"/>
    </source>
</evidence>
<gene>
    <name evidence="3" type="ORF">B446_35708</name>
</gene>
<proteinExistence type="predicted"/>
<dbReference type="KEGG" id="sci:B446_35708"/>
<feature type="region of interest" description="Disordered" evidence="1">
    <location>
        <begin position="1"/>
        <end position="26"/>
    </location>
</feature>
<organism evidence="3 4">
    <name type="scientific">Streptomyces collinus (strain DSM 40733 / Tue 365)</name>
    <dbReference type="NCBI Taxonomy" id="1214242"/>
    <lineage>
        <taxon>Bacteria</taxon>
        <taxon>Bacillati</taxon>
        <taxon>Actinomycetota</taxon>
        <taxon>Actinomycetes</taxon>
        <taxon>Kitasatosporales</taxon>
        <taxon>Streptomycetaceae</taxon>
        <taxon>Streptomyces</taxon>
    </lineage>
</organism>
<dbReference type="HOGENOM" id="CLU_2902157_0_0_11"/>
<sequence>MNDETIDPAKDEAVDGRAGARQTEPDTVRRLSRVAVFGLVRGMAAATGSALIAGFTWWMRDH</sequence>
<reference evidence="3 4" key="1">
    <citation type="submission" date="2012-10" db="EMBL/GenBank/DDBJ databases">
        <title>The complete genome sequence of Streptomyces collinus Tu 365.</title>
        <authorList>
            <person name="Ruckert C."/>
            <person name="Szczepanowski R."/>
            <person name="Goesmann A."/>
            <person name="Pross E.K."/>
            <person name="Musiol E.M."/>
            <person name="Blin K."/>
            <person name="Wohlleben W."/>
            <person name="Puhler A."/>
            <person name="Weber T."/>
            <person name="Kalinowski J."/>
        </authorList>
    </citation>
    <scope>NUCLEOTIDE SEQUENCE [LARGE SCALE GENOMIC DNA]</scope>
    <source>
        <strain evidence="4">DSM 40733 / Tue 365</strain>
        <plasmid evidence="3 4">pSCO1</plasmid>
    </source>
</reference>
<protein>
    <submittedName>
        <fullName evidence="3">Uncharacterized protein</fullName>
    </submittedName>
</protein>
<dbReference type="Proteomes" id="UP000015423">
    <property type="component" value="Plasmid pSCO1"/>
</dbReference>
<feature type="transmembrane region" description="Helical" evidence="2">
    <location>
        <begin position="39"/>
        <end position="59"/>
    </location>
</feature>
<keyword evidence="2" id="KW-1133">Transmembrane helix</keyword>
<evidence type="ECO:0000313" key="3">
    <source>
        <dbReference type="EMBL" id="AGS73900.1"/>
    </source>
</evidence>
<keyword evidence="2" id="KW-0472">Membrane</keyword>
<dbReference type="RefSeq" id="WP_020945080.1">
    <property type="nucleotide sequence ID" value="NC_022001.1"/>
</dbReference>
<evidence type="ECO:0000313" key="4">
    <source>
        <dbReference type="Proteomes" id="UP000015423"/>
    </source>
</evidence>
<name>S5W1G0_STRC3</name>
<dbReference type="AlphaFoldDB" id="S5W1G0"/>